<gene>
    <name evidence="3" type="ORF">DW687_06070</name>
</gene>
<proteinExistence type="predicted"/>
<feature type="chain" id="PRO_5038947100" description="BIG2 domain-containing protein" evidence="2">
    <location>
        <begin position="24"/>
        <end position="799"/>
    </location>
</feature>
<dbReference type="RefSeq" id="WP_117532085.1">
    <property type="nucleotide sequence ID" value="NZ_QUSM01000003.1"/>
</dbReference>
<reference evidence="3 4" key="1">
    <citation type="submission" date="2018-08" db="EMBL/GenBank/DDBJ databases">
        <title>A genome reference for cultivated species of the human gut microbiota.</title>
        <authorList>
            <person name="Zou Y."/>
            <person name="Xue W."/>
            <person name="Luo G."/>
        </authorList>
    </citation>
    <scope>NUCLEOTIDE SEQUENCE [LARGE SCALE GENOMIC DNA]</scope>
    <source>
        <strain evidence="3 4">AM25-6</strain>
    </source>
</reference>
<feature type="compositionally biased region" description="Basic and acidic residues" evidence="1">
    <location>
        <begin position="40"/>
        <end position="67"/>
    </location>
</feature>
<feature type="signal peptide" evidence="2">
    <location>
        <begin position="1"/>
        <end position="23"/>
    </location>
</feature>
<evidence type="ECO:0000313" key="4">
    <source>
        <dbReference type="Proteomes" id="UP000261212"/>
    </source>
</evidence>
<evidence type="ECO:0000256" key="1">
    <source>
        <dbReference type="SAM" id="MobiDB-lite"/>
    </source>
</evidence>
<evidence type="ECO:0008006" key="5">
    <source>
        <dbReference type="Google" id="ProtNLM"/>
    </source>
</evidence>
<dbReference type="EMBL" id="QUSM01000003">
    <property type="protein sequence ID" value="RGD74329.1"/>
    <property type="molecule type" value="Genomic_DNA"/>
</dbReference>
<feature type="compositionally biased region" description="Basic and acidic residues" evidence="1">
    <location>
        <begin position="77"/>
        <end position="86"/>
    </location>
</feature>
<dbReference type="SUPFAM" id="SSF49373">
    <property type="entry name" value="Invasin/intimin cell-adhesion fragments"/>
    <property type="match status" value="1"/>
</dbReference>
<dbReference type="InterPro" id="IPR008964">
    <property type="entry name" value="Invasin/intimin_cell_adhesion"/>
</dbReference>
<dbReference type="Gene3D" id="3.40.50.11110">
    <property type="entry name" value="Sialyltransferase, C-terminal GT-B Rossman nucleotide-binding domain"/>
    <property type="match status" value="1"/>
</dbReference>
<dbReference type="SUPFAM" id="SSF53756">
    <property type="entry name" value="UDP-Glycosyltransferase/glycogen phosphorylase"/>
    <property type="match status" value="1"/>
</dbReference>
<comment type="caution">
    <text evidence="3">The sequence shown here is derived from an EMBL/GenBank/DDBJ whole genome shotgun (WGS) entry which is preliminary data.</text>
</comment>
<protein>
    <recommendedName>
        <fullName evidence="5">BIG2 domain-containing protein</fullName>
    </recommendedName>
</protein>
<name>A0A3E3DZG7_9FIRM</name>
<dbReference type="Proteomes" id="UP000261212">
    <property type="component" value="Unassembled WGS sequence"/>
</dbReference>
<evidence type="ECO:0000256" key="2">
    <source>
        <dbReference type="SAM" id="SignalP"/>
    </source>
</evidence>
<evidence type="ECO:0000313" key="3">
    <source>
        <dbReference type="EMBL" id="RGD74329.1"/>
    </source>
</evidence>
<keyword evidence="2" id="KW-0732">Signal</keyword>
<accession>A0A3E3DZG7</accession>
<sequence length="799" mass="89913">MKKKILSLLLVFFMCMSVVPATAFMADNEETTELQKEEIQTVIDEENKKSEADEVEAKSKAKENIVDEEKEDNNQTFEEKSNDKVKNSSSKSLKSSTSIYRVDVEQKKINYLDVNVTVPNADDLKDITGADSIKVTAKMYYGKAERQSVQKSAKLSELNANVMEMKFPAYGKYSVKVEILKGKDIIKTITKEDVGVVAEEYNFAPLNGTMAPLLTSLNLWKISKNEKNEPIPTFMVFDRPKAYNWDKLPENVYSVPYLTEAETTTKASIAPRTDNQTATYLKDLYELNPSSKFHIYCADNYQRVIFSLLYQNNIPDSNSTITMISDGADTYKNFQAVYQSSEDVNKQHDDMKAEYKALVQKAKDTKSIPDFSTLKYYSGKQTTGLNRYEYAVFDVEKEKDANRIQWWVINSSALCFPAEVEASNAELKAFSAATRAKVTGVNINTFLNGLSGDEQKEFKELYNIGDMNPFSEAKSKNKKVMVILGTKITTSNSPNLDDYTRFLNTYYGDDYVLYFKGHPQTPTELYPNAVERLRNLEVNDLNASIPAELFMFFYPDIYLSGYSSSTFQSLSSDEMGCTIFEKTYQAVQNDSSMTAYRNKVSSFMSKITNDAYYEDYQKYVSNGHTCYLVEFNKDKENSGYDKHPYAIWDVTAGSYKAYKDDKVVDEKNFTYQKQTVTTSASNYKKVYGDKPFLLNAKTTGKGSLSYKSSNNNVVSVDSTGKVTIKGAGSATITVTASATLRTNAATKNIKVTVSKKSQKITSKASSYKKVYGSKAFSLGAKASQGGKLTYKSSNKKLHM</sequence>
<dbReference type="Gene3D" id="2.60.40.1080">
    <property type="match status" value="1"/>
</dbReference>
<dbReference type="AlphaFoldDB" id="A0A3E3DZG7"/>
<organism evidence="3 4">
    <name type="scientific">Anaerofustis stercorihominis</name>
    <dbReference type="NCBI Taxonomy" id="214853"/>
    <lineage>
        <taxon>Bacteria</taxon>
        <taxon>Bacillati</taxon>
        <taxon>Bacillota</taxon>
        <taxon>Clostridia</taxon>
        <taxon>Eubacteriales</taxon>
        <taxon>Eubacteriaceae</taxon>
        <taxon>Anaerofustis</taxon>
    </lineage>
</organism>
<feature type="region of interest" description="Disordered" evidence="1">
    <location>
        <begin position="40"/>
        <end position="90"/>
    </location>
</feature>